<dbReference type="Proteomes" id="UP001301653">
    <property type="component" value="Unassembled WGS sequence"/>
</dbReference>
<comment type="similarity">
    <text evidence="1">Belongs to the ABC transporter superfamily.</text>
</comment>
<dbReference type="EMBL" id="JAYFUH010000233">
    <property type="protein sequence ID" value="MEA5668250.1"/>
    <property type="molecule type" value="Genomic_DNA"/>
</dbReference>
<dbReference type="RefSeq" id="WP_323438981.1">
    <property type="nucleotide sequence ID" value="NZ_JAYFUH010000233.1"/>
</dbReference>
<reference evidence="6 7" key="1">
    <citation type="submission" date="2023-12" db="EMBL/GenBank/DDBJ databases">
        <title>Stenotrophomonas guangdongensis sp. nov., isolated from wilted pepper plants (Capsicum annuum).</title>
        <authorList>
            <person name="Qiu M."/>
            <person name="Li Y."/>
            <person name="Liu Q."/>
            <person name="Zhang X."/>
            <person name="Huang Y."/>
            <person name="Guo R."/>
            <person name="Hu M."/>
            <person name="Zhou J."/>
            <person name="Zhou X."/>
        </authorList>
    </citation>
    <scope>NUCLEOTIDE SEQUENCE [LARGE SCALE GENOMIC DNA]</scope>
    <source>
        <strain evidence="6 7">MH1</strain>
    </source>
</reference>
<evidence type="ECO:0000259" key="5">
    <source>
        <dbReference type="PROSITE" id="PS50893"/>
    </source>
</evidence>
<dbReference type="PROSITE" id="PS50893">
    <property type="entry name" value="ABC_TRANSPORTER_2"/>
    <property type="match status" value="1"/>
</dbReference>
<accession>A0ABU5V889</accession>
<name>A0ABU5V889_9GAMM</name>
<keyword evidence="3" id="KW-0547">Nucleotide-binding</keyword>
<comment type="caution">
    <text evidence="6">The sequence shown here is derived from an EMBL/GenBank/DDBJ whole genome shotgun (WGS) entry which is preliminary data.</text>
</comment>
<dbReference type="Pfam" id="PF00005">
    <property type="entry name" value="ABC_tran"/>
    <property type="match status" value="1"/>
</dbReference>
<protein>
    <submittedName>
        <fullName evidence="6">ATP-binding cassette domain-containing protein</fullName>
    </submittedName>
</protein>
<keyword evidence="2" id="KW-0813">Transport</keyword>
<evidence type="ECO:0000256" key="2">
    <source>
        <dbReference type="ARBA" id="ARBA00022448"/>
    </source>
</evidence>
<dbReference type="GO" id="GO:0005524">
    <property type="term" value="F:ATP binding"/>
    <property type="evidence" value="ECO:0007669"/>
    <property type="project" value="UniProtKB-KW"/>
</dbReference>
<dbReference type="PANTHER" id="PTHR46743:SF2">
    <property type="entry name" value="TEICHOIC ACIDS EXPORT ATP-BINDING PROTEIN TAGH"/>
    <property type="match status" value="1"/>
</dbReference>
<evidence type="ECO:0000256" key="4">
    <source>
        <dbReference type="ARBA" id="ARBA00022840"/>
    </source>
</evidence>
<evidence type="ECO:0000256" key="3">
    <source>
        <dbReference type="ARBA" id="ARBA00022741"/>
    </source>
</evidence>
<evidence type="ECO:0000313" key="7">
    <source>
        <dbReference type="Proteomes" id="UP001301653"/>
    </source>
</evidence>
<proteinExistence type="inferred from homology"/>
<dbReference type="PANTHER" id="PTHR46743">
    <property type="entry name" value="TEICHOIC ACIDS EXPORT ATP-BINDING PROTEIN TAGH"/>
    <property type="match status" value="1"/>
</dbReference>
<dbReference type="InterPro" id="IPR003593">
    <property type="entry name" value="AAA+_ATPase"/>
</dbReference>
<dbReference type="SMART" id="SM00382">
    <property type="entry name" value="AAA"/>
    <property type="match status" value="1"/>
</dbReference>
<gene>
    <name evidence="6" type="ORF">VA603_11945</name>
</gene>
<dbReference type="InterPro" id="IPR017871">
    <property type="entry name" value="ABC_transporter-like_CS"/>
</dbReference>
<feature type="domain" description="ABC transporter" evidence="5">
    <location>
        <begin position="32"/>
        <end position="253"/>
    </location>
</feature>
<organism evidence="6 7">
    <name type="scientific">Stenotrophomonas capsici</name>
    <dbReference type="NCBI Taxonomy" id="3110230"/>
    <lineage>
        <taxon>Bacteria</taxon>
        <taxon>Pseudomonadati</taxon>
        <taxon>Pseudomonadota</taxon>
        <taxon>Gammaproteobacteria</taxon>
        <taxon>Lysobacterales</taxon>
        <taxon>Lysobacteraceae</taxon>
        <taxon>Stenotrophomonas</taxon>
    </lineage>
</organism>
<sequence>MNQEIYLRAKNIGLDLPTYTQEQRTIKASVGVLLQAAFQPPKRMMRTTLEGINFDLSPGDRLAIMGRNGAGKSTLLKVLVGAYPPTRGTLEVSGARQALLNLALGFNPEATLVENILLRGIAMGLKAKQANAIVDEVLGFAELKEKSGDRLRTLSSGQRMRLGFALATAVQHEILIMDEWIGTGDAGFVQKAQERIQSRVESAQIVVLASHNFTLMENVCNKAILLEGGSIVAAGKVSEVLAQFKELLVAPSNSPQQG</sequence>
<dbReference type="InterPro" id="IPR027417">
    <property type="entry name" value="P-loop_NTPase"/>
</dbReference>
<keyword evidence="4 6" id="KW-0067">ATP-binding</keyword>
<evidence type="ECO:0000256" key="1">
    <source>
        <dbReference type="ARBA" id="ARBA00005417"/>
    </source>
</evidence>
<keyword evidence="7" id="KW-1185">Reference proteome</keyword>
<dbReference type="InterPro" id="IPR015860">
    <property type="entry name" value="ABC_transpr_TagH-like"/>
</dbReference>
<evidence type="ECO:0000313" key="6">
    <source>
        <dbReference type="EMBL" id="MEA5668250.1"/>
    </source>
</evidence>
<dbReference type="InterPro" id="IPR050683">
    <property type="entry name" value="Bact_Polysacc_Export_ATP-bd"/>
</dbReference>
<dbReference type="CDD" id="cd03220">
    <property type="entry name" value="ABC_KpsT_Wzt"/>
    <property type="match status" value="1"/>
</dbReference>
<dbReference type="SUPFAM" id="SSF52540">
    <property type="entry name" value="P-loop containing nucleoside triphosphate hydrolases"/>
    <property type="match status" value="1"/>
</dbReference>
<dbReference type="PROSITE" id="PS00211">
    <property type="entry name" value="ABC_TRANSPORTER_1"/>
    <property type="match status" value="1"/>
</dbReference>
<dbReference type="InterPro" id="IPR003439">
    <property type="entry name" value="ABC_transporter-like_ATP-bd"/>
</dbReference>
<dbReference type="Gene3D" id="3.40.50.300">
    <property type="entry name" value="P-loop containing nucleotide triphosphate hydrolases"/>
    <property type="match status" value="1"/>
</dbReference>